<evidence type="ECO:0000256" key="1">
    <source>
        <dbReference type="ARBA" id="ARBA00004370"/>
    </source>
</evidence>
<feature type="compositionally biased region" description="Low complexity" evidence="9">
    <location>
        <begin position="12"/>
        <end position="26"/>
    </location>
</feature>
<keyword evidence="2 8" id="KW-1003">Cell membrane</keyword>
<evidence type="ECO:0000259" key="10">
    <source>
        <dbReference type="PROSITE" id="PS51779"/>
    </source>
</evidence>
<evidence type="ECO:0000313" key="11">
    <source>
        <dbReference type="EMBL" id="OEJ96631.1"/>
    </source>
</evidence>
<sequence length="270" mass="28033">MAGPTTAERGAKGAAGASPGRPAAGRGPERDGGASRLPVRPRVLFLGLAALALVCGVVWLLYGSSWLRVERVSVSGTRVLTQAQVRAVAAVPLGAPLASVDTDAIETRLVRALPRIDTVEVVRSWPNGIGLEVIERKPVLIARQGGKYVEVDASGTRYATVDKAPAGVPLLHLAAGRSPSLRRFGADRLATGAVAVTAGLPERIGRDLEAVRVRSYDSLTLELTGGRTVFWGSGDENEAKARALIALMKAAPKAGHFDVSAPSAPAASRS</sequence>
<dbReference type="HAMAP" id="MF_00911">
    <property type="entry name" value="FtsQ_subfam"/>
    <property type="match status" value="1"/>
</dbReference>
<keyword evidence="12" id="KW-1185">Reference proteome</keyword>
<dbReference type="InterPro" id="IPR050487">
    <property type="entry name" value="FtsQ_DivIB"/>
</dbReference>
<dbReference type="InterPro" id="IPR026579">
    <property type="entry name" value="FtsQ"/>
</dbReference>
<evidence type="ECO:0000313" key="12">
    <source>
        <dbReference type="Proteomes" id="UP000095329"/>
    </source>
</evidence>
<dbReference type="Pfam" id="PF03799">
    <property type="entry name" value="FtsQ_DivIB_C"/>
    <property type="match status" value="1"/>
</dbReference>
<dbReference type="InterPro" id="IPR034746">
    <property type="entry name" value="POTRA"/>
</dbReference>
<accession>A0A1D3DWC7</accession>
<feature type="domain" description="POTRA" evidence="10">
    <location>
        <begin position="67"/>
        <end position="136"/>
    </location>
</feature>
<comment type="caution">
    <text evidence="11">The sequence shown here is derived from an EMBL/GenBank/DDBJ whole genome shotgun (WGS) entry which is preliminary data.</text>
</comment>
<protein>
    <recommendedName>
        <fullName evidence="8">Cell division protein FtsQ</fullName>
    </recommendedName>
</protein>
<evidence type="ECO:0000256" key="4">
    <source>
        <dbReference type="ARBA" id="ARBA00022692"/>
    </source>
</evidence>
<dbReference type="GO" id="GO:0032153">
    <property type="term" value="C:cell division site"/>
    <property type="evidence" value="ECO:0007669"/>
    <property type="project" value="UniProtKB-UniRule"/>
</dbReference>
<evidence type="ECO:0000256" key="2">
    <source>
        <dbReference type="ARBA" id="ARBA00022475"/>
    </source>
</evidence>
<comment type="subcellular location">
    <subcellularLocation>
        <location evidence="8">Cell membrane</location>
        <topology evidence="8">Single-pass type II membrane protein</topology>
    </subcellularLocation>
    <subcellularLocation>
        <location evidence="1">Membrane</location>
    </subcellularLocation>
    <text evidence="8">Localizes to the division septum.</text>
</comment>
<dbReference type="PANTHER" id="PTHR37820">
    <property type="entry name" value="CELL DIVISION PROTEIN DIVIB"/>
    <property type="match status" value="1"/>
</dbReference>
<dbReference type="RefSeq" id="WP_023589132.1">
    <property type="nucleotide sequence ID" value="NZ_ASHX02000001.1"/>
</dbReference>
<name>A0A1D3DWC7_9ACTN</name>
<dbReference type="Gene3D" id="3.10.20.310">
    <property type="entry name" value="membrane protein fhac"/>
    <property type="match status" value="1"/>
</dbReference>
<keyword evidence="4 8" id="KW-0812">Transmembrane</keyword>
<comment type="similarity">
    <text evidence="8">Belongs to the FtsQ/DivIB family. FtsQ subfamily.</text>
</comment>
<evidence type="ECO:0000256" key="3">
    <source>
        <dbReference type="ARBA" id="ARBA00022618"/>
    </source>
</evidence>
<evidence type="ECO:0000256" key="9">
    <source>
        <dbReference type="SAM" id="MobiDB-lite"/>
    </source>
</evidence>
<dbReference type="AlphaFoldDB" id="A0A1D3DWC7"/>
<reference evidence="11 12" key="1">
    <citation type="journal article" date="2013" name="Genome Announc.">
        <title>Genome Sequence of Streptomyces violaceusniger Strain SPC6, a Halotolerant Streptomycete That Exhibits Rapid Growth and Development.</title>
        <authorList>
            <person name="Chen X."/>
            <person name="Zhang B."/>
            <person name="Zhang W."/>
            <person name="Wu X."/>
            <person name="Zhang M."/>
            <person name="Chen T."/>
            <person name="Liu G."/>
            <person name="Dyson P."/>
        </authorList>
    </citation>
    <scope>NUCLEOTIDE SEQUENCE [LARGE SCALE GENOMIC DNA]</scope>
    <source>
        <strain evidence="11 12">SPC6</strain>
    </source>
</reference>
<dbReference type="InterPro" id="IPR005548">
    <property type="entry name" value="Cell_div_FtsQ/DivIB_C"/>
</dbReference>
<dbReference type="Proteomes" id="UP000095329">
    <property type="component" value="Unassembled WGS sequence"/>
</dbReference>
<keyword evidence="6 8" id="KW-0472">Membrane</keyword>
<keyword evidence="5 8" id="KW-1133">Transmembrane helix</keyword>
<dbReference type="GO" id="GO:0090529">
    <property type="term" value="P:cell septum assembly"/>
    <property type="evidence" value="ECO:0007669"/>
    <property type="project" value="InterPro"/>
</dbReference>
<dbReference type="eggNOG" id="COG1589">
    <property type="taxonomic scope" value="Bacteria"/>
</dbReference>
<dbReference type="PROSITE" id="PS51779">
    <property type="entry name" value="POTRA"/>
    <property type="match status" value="1"/>
</dbReference>
<gene>
    <name evidence="8" type="primary">ftsQ</name>
    <name evidence="11" type="ORF">J116_021440</name>
</gene>
<dbReference type="GO" id="GO:0005886">
    <property type="term" value="C:plasma membrane"/>
    <property type="evidence" value="ECO:0007669"/>
    <property type="project" value="UniProtKB-SubCell"/>
</dbReference>
<evidence type="ECO:0000256" key="7">
    <source>
        <dbReference type="ARBA" id="ARBA00023306"/>
    </source>
</evidence>
<keyword evidence="7 8" id="KW-0131">Cell cycle</keyword>
<dbReference type="OrthoDB" id="9790760at2"/>
<keyword evidence="3 8" id="KW-0132">Cell division</keyword>
<feature type="region of interest" description="Disordered" evidence="9">
    <location>
        <begin position="1"/>
        <end position="34"/>
    </location>
</feature>
<dbReference type="PANTHER" id="PTHR37820:SF1">
    <property type="entry name" value="CELL DIVISION PROTEIN FTSQ"/>
    <property type="match status" value="1"/>
</dbReference>
<evidence type="ECO:0000256" key="8">
    <source>
        <dbReference type="HAMAP-Rule" id="MF_00911"/>
    </source>
</evidence>
<evidence type="ECO:0000256" key="5">
    <source>
        <dbReference type="ARBA" id="ARBA00022989"/>
    </source>
</evidence>
<evidence type="ECO:0000256" key="6">
    <source>
        <dbReference type="ARBA" id="ARBA00023136"/>
    </source>
</evidence>
<comment type="function">
    <text evidence="8">Essential cell division protein.</text>
</comment>
<organism evidence="11 12">
    <name type="scientific">Streptomyces thermolilacinus SPC6</name>
    <dbReference type="NCBI Taxonomy" id="1306406"/>
    <lineage>
        <taxon>Bacteria</taxon>
        <taxon>Bacillati</taxon>
        <taxon>Actinomycetota</taxon>
        <taxon>Actinomycetes</taxon>
        <taxon>Kitasatosporales</taxon>
        <taxon>Streptomycetaceae</taxon>
        <taxon>Streptomyces</taxon>
    </lineage>
</organism>
<dbReference type="EMBL" id="ASHX02000001">
    <property type="protein sequence ID" value="OEJ96631.1"/>
    <property type="molecule type" value="Genomic_DNA"/>
</dbReference>
<dbReference type="Pfam" id="PF08478">
    <property type="entry name" value="POTRA_1"/>
    <property type="match status" value="1"/>
</dbReference>
<dbReference type="InterPro" id="IPR013685">
    <property type="entry name" value="POTRA_FtsQ_type"/>
</dbReference>
<feature type="transmembrane region" description="Helical" evidence="8">
    <location>
        <begin position="43"/>
        <end position="62"/>
    </location>
</feature>
<proteinExistence type="inferred from homology"/>
<dbReference type="STRING" id="1306406.J116_021440"/>
<dbReference type="GO" id="GO:0043093">
    <property type="term" value="P:FtsZ-dependent cytokinesis"/>
    <property type="evidence" value="ECO:0007669"/>
    <property type="project" value="UniProtKB-UniRule"/>
</dbReference>